<feature type="region of interest" description="Disordered" evidence="1">
    <location>
        <begin position="30"/>
        <end position="91"/>
    </location>
</feature>
<dbReference type="EMBL" id="AP019309">
    <property type="protein sequence ID" value="BBH25535.1"/>
    <property type="molecule type" value="Genomic_DNA"/>
</dbReference>
<protein>
    <recommendedName>
        <fullName evidence="5">DUF5067 domain-containing protein</fullName>
    </recommendedName>
</protein>
<dbReference type="KEGG" id="ebm:SG0102_04690"/>
<organism evidence="3 4">
    <name type="scientific">Intestinibaculum porci</name>
    <dbReference type="NCBI Taxonomy" id="2487118"/>
    <lineage>
        <taxon>Bacteria</taxon>
        <taxon>Bacillati</taxon>
        <taxon>Bacillota</taxon>
        <taxon>Erysipelotrichia</taxon>
        <taxon>Erysipelotrichales</taxon>
        <taxon>Erysipelotrichaceae</taxon>
        <taxon>Intestinibaculum</taxon>
    </lineage>
</organism>
<feature type="compositionally biased region" description="Low complexity" evidence="1">
    <location>
        <begin position="33"/>
        <end position="47"/>
    </location>
</feature>
<proteinExistence type="predicted"/>
<feature type="signal peptide" evidence="2">
    <location>
        <begin position="1"/>
        <end position="28"/>
    </location>
</feature>
<dbReference type="OrthoDB" id="1994830at2"/>
<evidence type="ECO:0000256" key="2">
    <source>
        <dbReference type="SAM" id="SignalP"/>
    </source>
</evidence>
<reference evidence="3 4" key="1">
    <citation type="submission" date="2018-11" db="EMBL/GenBank/DDBJ databases">
        <title>Novel Erysipelotrichaceae bacterium isolated from small intestine of a swine.</title>
        <authorList>
            <person name="Kim J.S."/>
            <person name="Choe H."/>
            <person name="Lee Y.R."/>
            <person name="Kim K.M."/>
            <person name="Park D.S."/>
        </authorList>
    </citation>
    <scope>NUCLEOTIDE SEQUENCE [LARGE SCALE GENOMIC DNA]</scope>
    <source>
        <strain evidence="3 4">SG0102</strain>
    </source>
</reference>
<feature type="compositionally biased region" description="Basic and acidic residues" evidence="1">
    <location>
        <begin position="67"/>
        <end position="91"/>
    </location>
</feature>
<dbReference type="AlphaFoldDB" id="A0A3G9JAZ3"/>
<name>A0A3G9JAZ3_9FIRM</name>
<evidence type="ECO:0008006" key="5">
    <source>
        <dbReference type="Google" id="ProtNLM"/>
    </source>
</evidence>
<evidence type="ECO:0000313" key="3">
    <source>
        <dbReference type="EMBL" id="BBH25535.1"/>
    </source>
</evidence>
<sequence length="209" mass="23476">MKNLVNKGFKYFVAIMMVFSLMSMNAWANGPESGTSSETGSTTTENKGTTKDTGDSQEDTADQLISNEEKKTTTSKESDDKEGQTDQTTDKKTDYTYEDKKISVKAVLANASAISDQAELRVKEIPESTTEYKKYQEALNKKSNLYSNVLLYDISFILDGKEVEPTDGNVKVSMSFKDQQLSDDLNVKDNNDLKVIHFKDNDVNKQTYY</sequence>
<feature type="chain" id="PRO_5018181871" description="DUF5067 domain-containing protein" evidence="2">
    <location>
        <begin position="29"/>
        <end position="209"/>
    </location>
</feature>
<accession>A0A3G9JAZ3</accession>
<keyword evidence="4" id="KW-1185">Reference proteome</keyword>
<evidence type="ECO:0000256" key="1">
    <source>
        <dbReference type="SAM" id="MobiDB-lite"/>
    </source>
</evidence>
<dbReference type="InParanoid" id="A0A3G9JAZ3"/>
<evidence type="ECO:0000313" key="4">
    <source>
        <dbReference type="Proteomes" id="UP000268059"/>
    </source>
</evidence>
<gene>
    <name evidence="3" type="ORF">SG0102_04690</name>
</gene>
<dbReference type="RefSeq" id="WP_125118474.1">
    <property type="nucleotide sequence ID" value="NZ_AP019309.1"/>
</dbReference>
<dbReference type="Proteomes" id="UP000268059">
    <property type="component" value="Chromosome"/>
</dbReference>
<keyword evidence="2" id="KW-0732">Signal</keyword>